<sequence length="515" mass="58644">MHDLVRVMTLKICEGKYMVRAGDWSLKEIPKEAEWAKDLEKVSFMKSGITRIEDGMSPDCPKLSTLLLRDNVYLVFIPDSFFSKMQGLCTLDLCCTDITMLPNPICSVKSLKALLLEWCEYLENVPYLGEIKELRELNLSNTTIKEVPQGVGELFNLKFLAMNARKLKMLPRRLFHKLGNLQHLELPLHIEVEVEEIKSLKLLEEFIERVENMKDLKSLITSWGSRVRDTCYTIRVGSYGGYIFNKREGICHNKELFLLEYNLKDERVLAEGIVQQCEGLGICFVDGLKRLRIERCEGIEYILRSEAGLSSQISALEEIKLYELDDMKGLIEKEEIGASAVLPQPVFSSLTQLVINKCNRIKIPLSGVPNLKAILISHCWNIEEIFETSSLTLPKLKYLMLHELPSLRKVGILLYGVPNLELINIRECKEVEEIFEDEGTSSLTLPKLKRLKLKDLPKLKSLCKGTTIICNSIEAIFIKECPRLMNKPPVVVDFGCASTMSDKGEPRIVEIIEVG</sequence>
<dbReference type="Gene3D" id="3.80.10.10">
    <property type="entry name" value="Ribonuclease Inhibitor"/>
    <property type="match status" value="2"/>
</dbReference>
<proteinExistence type="predicted"/>
<comment type="caution">
    <text evidence="3">The sequence shown here is derived from an EMBL/GenBank/DDBJ whole genome shotgun (WGS) entry which is preliminary data.</text>
</comment>
<keyword evidence="1" id="KW-0611">Plant defense</keyword>
<dbReference type="InterPro" id="IPR050905">
    <property type="entry name" value="Plant_NBS-LRR"/>
</dbReference>
<keyword evidence="4" id="KW-1185">Reference proteome</keyword>
<organism evidence="3">
    <name type="scientific">Salvia splendens</name>
    <name type="common">Scarlet sage</name>
    <dbReference type="NCBI Taxonomy" id="180675"/>
    <lineage>
        <taxon>Eukaryota</taxon>
        <taxon>Viridiplantae</taxon>
        <taxon>Streptophyta</taxon>
        <taxon>Embryophyta</taxon>
        <taxon>Tracheophyta</taxon>
        <taxon>Spermatophyta</taxon>
        <taxon>Magnoliopsida</taxon>
        <taxon>eudicotyledons</taxon>
        <taxon>Gunneridae</taxon>
        <taxon>Pentapetalae</taxon>
        <taxon>asterids</taxon>
        <taxon>lamiids</taxon>
        <taxon>Lamiales</taxon>
        <taxon>Lamiaceae</taxon>
        <taxon>Nepetoideae</taxon>
        <taxon>Mentheae</taxon>
        <taxon>Salviinae</taxon>
        <taxon>Salvia</taxon>
        <taxon>Salvia subgen. Calosphace</taxon>
        <taxon>core Calosphace</taxon>
    </lineage>
</organism>
<reference evidence="3" key="1">
    <citation type="submission" date="2018-01" db="EMBL/GenBank/DDBJ databases">
        <authorList>
            <person name="Mao J.F."/>
        </authorList>
    </citation>
    <scope>NUCLEOTIDE SEQUENCE</scope>
    <source>
        <strain evidence="3">Huo1</strain>
        <tissue evidence="3">Leaf</tissue>
    </source>
</reference>
<dbReference type="InterPro" id="IPR057135">
    <property type="entry name" value="At4g27190-like_LRR"/>
</dbReference>
<gene>
    <name evidence="3" type="ORF">SASPL_148284</name>
</gene>
<accession>A0A8X8W9P1</accession>
<protein>
    <recommendedName>
        <fullName evidence="2">Disease resistance protein At4g27190-like leucine-rich repeats domain-containing protein</fullName>
    </recommendedName>
</protein>
<evidence type="ECO:0000259" key="2">
    <source>
        <dbReference type="Pfam" id="PF23247"/>
    </source>
</evidence>
<dbReference type="PANTHER" id="PTHR33463:SF183">
    <property type="entry name" value="NB-ARC DOMAIN DISEASE RESISTANCE PROTEIN"/>
    <property type="match status" value="1"/>
</dbReference>
<dbReference type="Proteomes" id="UP000298416">
    <property type="component" value="Unassembled WGS sequence"/>
</dbReference>
<dbReference type="SUPFAM" id="SSF52058">
    <property type="entry name" value="L domain-like"/>
    <property type="match status" value="1"/>
</dbReference>
<dbReference type="AlphaFoldDB" id="A0A8X8W9P1"/>
<feature type="domain" description="Disease resistance protein At4g27190-like leucine-rich repeats" evidence="2">
    <location>
        <begin position="417"/>
        <end position="486"/>
    </location>
</feature>
<evidence type="ECO:0000313" key="4">
    <source>
        <dbReference type="Proteomes" id="UP000298416"/>
    </source>
</evidence>
<dbReference type="PANTHER" id="PTHR33463">
    <property type="entry name" value="NB-ARC DOMAIN-CONTAINING PROTEIN-RELATED"/>
    <property type="match status" value="1"/>
</dbReference>
<evidence type="ECO:0000256" key="1">
    <source>
        <dbReference type="ARBA" id="ARBA00022821"/>
    </source>
</evidence>
<reference evidence="3" key="2">
    <citation type="submission" date="2020-08" db="EMBL/GenBank/DDBJ databases">
        <title>Plant Genome Project.</title>
        <authorList>
            <person name="Zhang R.-G."/>
        </authorList>
    </citation>
    <scope>NUCLEOTIDE SEQUENCE</scope>
    <source>
        <strain evidence="3">Huo1</strain>
        <tissue evidence="3">Leaf</tissue>
    </source>
</reference>
<evidence type="ECO:0000313" key="3">
    <source>
        <dbReference type="EMBL" id="KAG6390546.1"/>
    </source>
</evidence>
<name>A0A8X8W9P1_SALSN</name>
<dbReference type="EMBL" id="PNBA02000019">
    <property type="protein sequence ID" value="KAG6390546.1"/>
    <property type="molecule type" value="Genomic_DNA"/>
</dbReference>
<dbReference type="InterPro" id="IPR032675">
    <property type="entry name" value="LRR_dom_sf"/>
</dbReference>
<dbReference type="Pfam" id="PF23247">
    <property type="entry name" value="LRR_RPS2"/>
    <property type="match status" value="1"/>
</dbReference>